<evidence type="ECO:0000256" key="4">
    <source>
        <dbReference type="ARBA" id="ARBA00023172"/>
    </source>
</evidence>
<dbReference type="AlphaFoldDB" id="A0A9X2HZF6"/>
<evidence type="ECO:0000256" key="1">
    <source>
        <dbReference type="ARBA" id="ARBA00008857"/>
    </source>
</evidence>
<dbReference type="PANTHER" id="PTHR30629">
    <property type="entry name" value="PROPHAGE INTEGRASE"/>
    <property type="match status" value="1"/>
</dbReference>
<dbReference type="RefSeq" id="WP_254289665.1">
    <property type="nucleotide sequence ID" value="NZ_JAMLDY010000014.1"/>
</dbReference>
<dbReference type="PANTHER" id="PTHR30629:SF2">
    <property type="entry name" value="PROPHAGE INTEGRASE INTS-RELATED"/>
    <property type="match status" value="1"/>
</dbReference>
<dbReference type="GO" id="GO:0003677">
    <property type="term" value="F:DNA binding"/>
    <property type="evidence" value="ECO:0007669"/>
    <property type="project" value="UniProtKB-KW"/>
</dbReference>
<evidence type="ECO:0000313" key="7">
    <source>
        <dbReference type="EMBL" id="MCP3735665.1"/>
    </source>
</evidence>
<evidence type="ECO:0000256" key="3">
    <source>
        <dbReference type="ARBA" id="ARBA00023125"/>
    </source>
</evidence>
<protein>
    <submittedName>
        <fullName evidence="7">Tyrosine-type recombinase/integrase</fullName>
    </submittedName>
</protein>
<keyword evidence="3" id="KW-0238">DNA-binding</keyword>
<dbReference type="Proteomes" id="UP001139486">
    <property type="component" value="Unassembled WGS sequence"/>
</dbReference>
<evidence type="ECO:0000256" key="2">
    <source>
        <dbReference type="ARBA" id="ARBA00022908"/>
    </source>
</evidence>
<evidence type="ECO:0000259" key="6">
    <source>
        <dbReference type="PROSITE" id="PS51898"/>
    </source>
</evidence>
<dbReference type="InterPro" id="IPR013762">
    <property type="entry name" value="Integrase-like_cat_sf"/>
</dbReference>
<dbReference type="InterPro" id="IPR011010">
    <property type="entry name" value="DNA_brk_join_enz"/>
</dbReference>
<comment type="caution">
    <text evidence="7">The sequence shown here is derived from an EMBL/GenBank/DDBJ whole genome shotgun (WGS) entry which is preliminary data.</text>
</comment>
<reference evidence="7" key="1">
    <citation type="submission" date="2022-05" db="EMBL/GenBank/DDBJ databases">
        <title>Sphingomonas sp. strain RP10 Genome sequencing and assembly.</title>
        <authorList>
            <person name="Kim I."/>
        </authorList>
    </citation>
    <scope>NUCLEOTIDE SEQUENCE</scope>
    <source>
        <strain evidence="7">RP10</strain>
    </source>
</reference>
<sequence length="375" mass="41974">MAKRRFLPEFVTAFKDRHGKERLRFRRKGYAGGYFKAALGTEEFRAEYRVFMDAEAPMVAADRAAPGSVADLVTRYFATPTRLGPTAQTQATVRGILDGFRREYGHLPVARMTFEHVEAIVAARIPKRQEGKRIVGGIQAARKLRKELVRLFAFAKKAGMHASNPAADADRVKIGPGQRSSGHHTWTEEEITQYREHHALGTKARLAMELMLWTDQRRGDAIRMGRQHIRDGRLHFTQGKTGSDLGLPVAPQLLEAIVAMPPAQKGHLCFLVTEFGKPFSDAGFGNWFRKRCDEAGLPQCAAHGLRKATMRRMAELGMSNQSMKSVSGHKTDQEVSRYTRAVNQQRMADQAIGMLARWEMSNLPARLDTNDAESG</sequence>
<dbReference type="InterPro" id="IPR010998">
    <property type="entry name" value="Integrase_recombinase_N"/>
</dbReference>
<dbReference type="Pfam" id="PF00589">
    <property type="entry name" value="Phage_integrase"/>
    <property type="match status" value="1"/>
</dbReference>
<dbReference type="Gene3D" id="1.10.443.10">
    <property type="entry name" value="Intergrase catalytic core"/>
    <property type="match status" value="1"/>
</dbReference>
<keyword evidence="4" id="KW-0233">DNA recombination</keyword>
<comment type="similarity">
    <text evidence="1">Belongs to the 'phage' integrase family.</text>
</comment>
<dbReference type="GO" id="GO:0015074">
    <property type="term" value="P:DNA integration"/>
    <property type="evidence" value="ECO:0007669"/>
    <property type="project" value="UniProtKB-KW"/>
</dbReference>
<evidence type="ECO:0000313" key="8">
    <source>
        <dbReference type="Proteomes" id="UP001139486"/>
    </source>
</evidence>
<keyword evidence="8" id="KW-1185">Reference proteome</keyword>
<dbReference type="SUPFAM" id="SSF56349">
    <property type="entry name" value="DNA breaking-rejoining enzymes"/>
    <property type="match status" value="1"/>
</dbReference>
<organism evidence="7 8">
    <name type="scientific">Sphingomonas liriopis</name>
    <dbReference type="NCBI Taxonomy" id="2949094"/>
    <lineage>
        <taxon>Bacteria</taxon>
        <taxon>Pseudomonadati</taxon>
        <taxon>Pseudomonadota</taxon>
        <taxon>Alphaproteobacteria</taxon>
        <taxon>Sphingomonadales</taxon>
        <taxon>Sphingomonadaceae</taxon>
        <taxon>Sphingomonas</taxon>
    </lineage>
</organism>
<dbReference type="PROSITE" id="PS51898">
    <property type="entry name" value="TYR_RECOMBINASE"/>
    <property type="match status" value="1"/>
</dbReference>
<feature type="domain" description="Tyr recombinase" evidence="6">
    <location>
        <begin position="181"/>
        <end position="352"/>
    </location>
</feature>
<accession>A0A9X2HZF6</accession>
<dbReference type="InterPro" id="IPR050808">
    <property type="entry name" value="Phage_Integrase"/>
</dbReference>
<keyword evidence="2" id="KW-0229">DNA integration</keyword>
<evidence type="ECO:0000256" key="5">
    <source>
        <dbReference type="SAM" id="MobiDB-lite"/>
    </source>
</evidence>
<dbReference type="InterPro" id="IPR002104">
    <property type="entry name" value="Integrase_catalytic"/>
</dbReference>
<dbReference type="GO" id="GO:0006310">
    <property type="term" value="P:DNA recombination"/>
    <property type="evidence" value="ECO:0007669"/>
    <property type="project" value="UniProtKB-KW"/>
</dbReference>
<name>A0A9X2HZF6_9SPHN</name>
<dbReference type="EMBL" id="JAMLDY010000014">
    <property type="protein sequence ID" value="MCP3735665.1"/>
    <property type="molecule type" value="Genomic_DNA"/>
</dbReference>
<feature type="region of interest" description="Disordered" evidence="5">
    <location>
        <begin position="165"/>
        <end position="184"/>
    </location>
</feature>
<gene>
    <name evidence="7" type="ORF">M9979_12350</name>
</gene>
<proteinExistence type="inferred from homology"/>
<dbReference type="Gene3D" id="1.10.150.130">
    <property type="match status" value="1"/>
</dbReference>